<dbReference type="RefSeq" id="WP_117991790.1">
    <property type="nucleotide sequence ID" value="NZ_JACOPE010000001.1"/>
</dbReference>
<dbReference type="PANTHER" id="PTHR43280:SF28">
    <property type="entry name" value="HTH-TYPE TRANSCRIPTIONAL ACTIVATOR RHAS"/>
    <property type="match status" value="1"/>
</dbReference>
<gene>
    <name evidence="5" type="ORF">H8S40_03340</name>
</gene>
<evidence type="ECO:0000259" key="4">
    <source>
        <dbReference type="PROSITE" id="PS01124"/>
    </source>
</evidence>
<keyword evidence="2" id="KW-0238">DNA-binding</keyword>
<comment type="caution">
    <text evidence="5">The sequence shown here is derived from an EMBL/GenBank/DDBJ whole genome shotgun (WGS) entry which is preliminary data.</text>
</comment>
<keyword evidence="3" id="KW-0804">Transcription</keyword>
<dbReference type="Gene3D" id="1.10.10.60">
    <property type="entry name" value="Homeodomain-like"/>
    <property type="match status" value="2"/>
</dbReference>
<dbReference type="Proteomes" id="UP000631576">
    <property type="component" value="Unassembled WGS sequence"/>
</dbReference>
<protein>
    <submittedName>
        <fullName evidence="5">Helix-turn-helix domain-containing protein</fullName>
    </submittedName>
</protein>
<name>A0ABR7G5A2_9FIRM</name>
<proteinExistence type="predicted"/>
<evidence type="ECO:0000313" key="6">
    <source>
        <dbReference type="Proteomes" id="UP000631576"/>
    </source>
</evidence>
<evidence type="ECO:0000313" key="5">
    <source>
        <dbReference type="EMBL" id="MBC5682613.1"/>
    </source>
</evidence>
<dbReference type="SMART" id="SM00342">
    <property type="entry name" value="HTH_ARAC"/>
    <property type="match status" value="1"/>
</dbReference>
<keyword evidence="1" id="KW-0805">Transcription regulation</keyword>
<evidence type="ECO:0000256" key="3">
    <source>
        <dbReference type="ARBA" id="ARBA00023163"/>
    </source>
</evidence>
<keyword evidence="6" id="KW-1185">Reference proteome</keyword>
<reference evidence="5 6" key="1">
    <citation type="submission" date="2020-08" db="EMBL/GenBank/DDBJ databases">
        <title>Genome public.</title>
        <authorList>
            <person name="Liu C."/>
            <person name="Sun Q."/>
        </authorList>
    </citation>
    <scope>NUCLEOTIDE SEQUENCE [LARGE SCALE GENOMIC DNA]</scope>
    <source>
        <strain evidence="5 6">NSJ-13</strain>
    </source>
</reference>
<dbReference type="Pfam" id="PF12833">
    <property type="entry name" value="HTH_18"/>
    <property type="match status" value="1"/>
</dbReference>
<sequence length="402" mass="46246">MKKNYSLINFIKAYYPDSNIPMYLFSDEKCIFCMPEQDELTYPPFQYLQELFSGSERITYCTTEYGIMFCSLRLNHCKNGYIIFGPVTTVPYSDSDLQRLYKDYMVSNDSRSDFNSFLRQIPCLSLSSLLKKCIFLNYCLHEELLSLEQLTSIGHVSSENDVMSDTSLLLEETYQKKENEQHNRTYILEEEILKLVRTGDCEGFKKFAYSESNFHIGVTGSTALRQLKNNIIITTTLCTRAAIDGGLDYDTAYQLSDYFIQSSERLTSADRLTDLLGKISYTFAEKVAQAKTPVSTDERMQKAIRYIQQNTNQHLTVGDVADYVGFSKSYFSAYFKKTLGFSVSAFILRCKLEEGRELLQYTDKSISTISEFLCFSSQSHFHTAFKKQFGMTPSEYRKSTNG</sequence>
<evidence type="ECO:0000256" key="2">
    <source>
        <dbReference type="ARBA" id="ARBA00023125"/>
    </source>
</evidence>
<accession>A0ABR7G5A2</accession>
<evidence type="ECO:0000256" key="1">
    <source>
        <dbReference type="ARBA" id="ARBA00023015"/>
    </source>
</evidence>
<organism evidence="5 6">
    <name type="scientific">Ruminococcus hominis</name>
    <dbReference type="NCBI Taxonomy" id="2763065"/>
    <lineage>
        <taxon>Bacteria</taxon>
        <taxon>Bacillati</taxon>
        <taxon>Bacillota</taxon>
        <taxon>Clostridia</taxon>
        <taxon>Eubacteriales</taxon>
        <taxon>Oscillospiraceae</taxon>
        <taxon>Ruminococcus</taxon>
    </lineage>
</organism>
<dbReference type="PANTHER" id="PTHR43280">
    <property type="entry name" value="ARAC-FAMILY TRANSCRIPTIONAL REGULATOR"/>
    <property type="match status" value="1"/>
</dbReference>
<feature type="domain" description="HTH araC/xylS-type" evidence="4">
    <location>
        <begin position="301"/>
        <end position="399"/>
    </location>
</feature>
<dbReference type="InterPro" id="IPR009057">
    <property type="entry name" value="Homeodomain-like_sf"/>
</dbReference>
<dbReference type="InterPro" id="IPR020449">
    <property type="entry name" value="Tscrpt_reg_AraC-type_HTH"/>
</dbReference>
<dbReference type="InterPro" id="IPR018060">
    <property type="entry name" value="HTH_AraC"/>
</dbReference>
<dbReference type="PRINTS" id="PR00032">
    <property type="entry name" value="HTHARAC"/>
</dbReference>
<dbReference type="SUPFAM" id="SSF46689">
    <property type="entry name" value="Homeodomain-like"/>
    <property type="match status" value="2"/>
</dbReference>
<dbReference type="PROSITE" id="PS01124">
    <property type="entry name" value="HTH_ARAC_FAMILY_2"/>
    <property type="match status" value="1"/>
</dbReference>
<dbReference type="EMBL" id="JACOPE010000001">
    <property type="protein sequence ID" value="MBC5682613.1"/>
    <property type="molecule type" value="Genomic_DNA"/>
</dbReference>